<feature type="domain" description="HNH nuclease" evidence="1">
    <location>
        <begin position="27"/>
        <end position="79"/>
    </location>
</feature>
<evidence type="ECO:0000313" key="3">
    <source>
        <dbReference type="Proteomes" id="UP000177001"/>
    </source>
</evidence>
<dbReference type="PANTHER" id="PTHR33427:SF2">
    <property type="entry name" value="TRICHOHYALIN"/>
    <property type="match status" value="1"/>
</dbReference>
<dbReference type="PANTHER" id="PTHR33427">
    <property type="entry name" value="HNH ENDONUCLEASE"/>
    <property type="match status" value="1"/>
</dbReference>
<protein>
    <recommendedName>
        <fullName evidence="1">HNH nuclease domain-containing protein</fullName>
    </recommendedName>
</protein>
<comment type="caution">
    <text evidence="2">The sequence shown here is derived from an EMBL/GenBank/DDBJ whole genome shotgun (WGS) entry which is preliminary data.</text>
</comment>
<evidence type="ECO:0000313" key="2">
    <source>
        <dbReference type="EMBL" id="OGI87048.1"/>
    </source>
</evidence>
<sequence>MANNYDHKTLSAIWAKASAVAGYDMNKFRKDICGAWIAWQDYGNRNSDNGWEVDHIFPDSKGGNDMLSNLRPLHWQNNARKSDGALVCPVYARG</sequence>
<dbReference type="CDD" id="cd00085">
    <property type="entry name" value="HNHc"/>
    <property type="match status" value="1"/>
</dbReference>
<dbReference type="Gene3D" id="1.10.30.50">
    <property type="match status" value="1"/>
</dbReference>
<name>A0A1F6WYU7_9BACT</name>
<evidence type="ECO:0000259" key="1">
    <source>
        <dbReference type="SMART" id="SM00507"/>
    </source>
</evidence>
<dbReference type="GO" id="GO:0004519">
    <property type="term" value="F:endonuclease activity"/>
    <property type="evidence" value="ECO:0007669"/>
    <property type="project" value="InterPro"/>
</dbReference>
<dbReference type="AlphaFoldDB" id="A0A1F6WYU7"/>
<dbReference type="EMBL" id="MFUR01000005">
    <property type="protein sequence ID" value="OGI87048.1"/>
    <property type="molecule type" value="Genomic_DNA"/>
</dbReference>
<accession>A0A1F6WYU7</accession>
<organism evidence="2 3">
    <name type="scientific">Candidatus Nomurabacteria bacterium RIFCSPLOWO2_01_FULL_36_16</name>
    <dbReference type="NCBI Taxonomy" id="1801767"/>
    <lineage>
        <taxon>Bacteria</taxon>
        <taxon>Candidatus Nomuraibacteriota</taxon>
    </lineage>
</organism>
<dbReference type="InterPro" id="IPR002711">
    <property type="entry name" value="HNH"/>
</dbReference>
<dbReference type="GO" id="GO:0003676">
    <property type="term" value="F:nucleic acid binding"/>
    <property type="evidence" value="ECO:0007669"/>
    <property type="project" value="InterPro"/>
</dbReference>
<dbReference type="Proteomes" id="UP000177001">
    <property type="component" value="Unassembled WGS sequence"/>
</dbReference>
<dbReference type="InterPro" id="IPR003615">
    <property type="entry name" value="HNH_nuc"/>
</dbReference>
<dbReference type="GO" id="GO:0008270">
    <property type="term" value="F:zinc ion binding"/>
    <property type="evidence" value="ECO:0007669"/>
    <property type="project" value="InterPro"/>
</dbReference>
<dbReference type="SMART" id="SM00507">
    <property type="entry name" value="HNHc"/>
    <property type="match status" value="1"/>
</dbReference>
<gene>
    <name evidence="2" type="ORF">A3A91_00020</name>
</gene>
<reference evidence="2 3" key="1">
    <citation type="journal article" date="2016" name="Nat. Commun.">
        <title>Thousands of microbial genomes shed light on interconnected biogeochemical processes in an aquifer system.</title>
        <authorList>
            <person name="Anantharaman K."/>
            <person name="Brown C.T."/>
            <person name="Hug L.A."/>
            <person name="Sharon I."/>
            <person name="Castelle C.J."/>
            <person name="Probst A.J."/>
            <person name="Thomas B.C."/>
            <person name="Singh A."/>
            <person name="Wilkins M.J."/>
            <person name="Karaoz U."/>
            <person name="Brodie E.L."/>
            <person name="Williams K.H."/>
            <person name="Hubbard S.S."/>
            <person name="Banfield J.F."/>
        </authorList>
    </citation>
    <scope>NUCLEOTIDE SEQUENCE [LARGE SCALE GENOMIC DNA]</scope>
</reference>
<proteinExistence type="predicted"/>
<dbReference type="Pfam" id="PF01844">
    <property type="entry name" value="HNH"/>
    <property type="match status" value="1"/>
</dbReference>